<evidence type="ECO:0000313" key="4">
    <source>
        <dbReference type="Proteomes" id="UP001152795"/>
    </source>
</evidence>
<dbReference type="SMART" id="SM00368">
    <property type="entry name" value="LRR_RI"/>
    <property type="match status" value="8"/>
</dbReference>
<evidence type="ECO:0000313" key="3">
    <source>
        <dbReference type="EMBL" id="CAB3990411.1"/>
    </source>
</evidence>
<accession>A0A6S7H1V0</accession>
<dbReference type="CDD" id="cd00051">
    <property type="entry name" value="EFh"/>
    <property type="match status" value="1"/>
</dbReference>
<dbReference type="SUPFAM" id="SSF52047">
    <property type="entry name" value="RNI-like"/>
    <property type="match status" value="1"/>
</dbReference>
<name>A0A6S7H1V0_PARCT</name>
<evidence type="ECO:0000256" key="2">
    <source>
        <dbReference type="SAM" id="MobiDB-lite"/>
    </source>
</evidence>
<dbReference type="Gene3D" id="3.80.10.10">
    <property type="entry name" value="Ribonuclease Inhibitor"/>
    <property type="match status" value="3"/>
</dbReference>
<dbReference type="PANTHER" id="PTHR24114:SF2">
    <property type="entry name" value="F-BOX DOMAIN-CONTAINING PROTEIN-RELATED"/>
    <property type="match status" value="1"/>
</dbReference>
<reference evidence="3" key="1">
    <citation type="submission" date="2020-04" db="EMBL/GenBank/DDBJ databases">
        <authorList>
            <person name="Alioto T."/>
            <person name="Alioto T."/>
            <person name="Gomez Garrido J."/>
        </authorList>
    </citation>
    <scope>NUCLEOTIDE SEQUENCE</scope>
    <source>
        <strain evidence="3">A484AB</strain>
    </source>
</reference>
<dbReference type="PANTHER" id="PTHR24114">
    <property type="entry name" value="LEUCINE RICH REPEAT FAMILY PROTEIN"/>
    <property type="match status" value="1"/>
</dbReference>
<keyword evidence="4" id="KW-1185">Reference proteome</keyword>
<dbReference type="PROSITE" id="PS00018">
    <property type="entry name" value="EF_HAND_1"/>
    <property type="match status" value="2"/>
</dbReference>
<gene>
    <name evidence="3" type="ORF">PACLA_8A009308</name>
</gene>
<dbReference type="Gene3D" id="1.10.238.10">
    <property type="entry name" value="EF-hand"/>
    <property type="match status" value="1"/>
</dbReference>
<comment type="caution">
    <text evidence="3">The sequence shown here is derived from an EMBL/GenBank/DDBJ whole genome shotgun (WGS) entry which is preliminary data.</text>
</comment>
<dbReference type="Proteomes" id="UP001152795">
    <property type="component" value="Unassembled WGS sequence"/>
</dbReference>
<dbReference type="InterPro" id="IPR001611">
    <property type="entry name" value="Leu-rich_rpt"/>
</dbReference>
<evidence type="ECO:0000256" key="1">
    <source>
        <dbReference type="ARBA" id="ARBA00022837"/>
    </source>
</evidence>
<feature type="compositionally biased region" description="Polar residues" evidence="2">
    <location>
        <begin position="74"/>
        <end position="85"/>
    </location>
</feature>
<feature type="region of interest" description="Disordered" evidence="2">
    <location>
        <begin position="1"/>
        <end position="158"/>
    </location>
</feature>
<dbReference type="Pfam" id="PF13499">
    <property type="entry name" value="EF-hand_7"/>
    <property type="match status" value="1"/>
</dbReference>
<dbReference type="PROSITE" id="PS51450">
    <property type="entry name" value="LRR"/>
    <property type="match status" value="1"/>
</dbReference>
<proteinExistence type="predicted"/>
<dbReference type="Pfam" id="PF13516">
    <property type="entry name" value="LRR_6"/>
    <property type="match status" value="7"/>
</dbReference>
<dbReference type="GO" id="GO:0005509">
    <property type="term" value="F:calcium ion binding"/>
    <property type="evidence" value="ECO:0007669"/>
    <property type="project" value="InterPro"/>
</dbReference>
<dbReference type="InterPro" id="IPR018247">
    <property type="entry name" value="EF_Hand_1_Ca_BS"/>
</dbReference>
<feature type="region of interest" description="Disordered" evidence="2">
    <location>
        <begin position="176"/>
        <end position="220"/>
    </location>
</feature>
<keyword evidence="1" id="KW-0106">Calcium</keyword>
<dbReference type="SUPFAM" id="SSF47473">
    <property type="entry name" value="EF-hand"/>
    <property type="match status" value="1"/>
</dbReference>
<dbReference type="InterPro" id="IPR052394">
    <property type="entry name" value="LRR-containing"/>
</dbReference>
<organism evidence="3 4">
    <name type="scientific">Paramuricea clavata</name>
    <name type="common">Red gorgonian</name>
    <name type="synonym">Violescent sea-whip</name>
    <dbReference type="NCBI Taxonomy" id="317549"/>
    <lineage>
        <taxon>Eukaryota</taxon>
        <taxon>Metazoa</taxon>
        <taxon>Cnidaria</taxon>
        <taxon>Anthozoa</taxon>
        <taxon>Octocorallia</taxon>
        <taxon>Malacalcyonacea</taxon>
        <taxon>Plexauridae</taxon>
        <taxon>Paramuricea</taxon>
    </lineage>
</organism>
<feature type="compositionally biased region" description="Acidic residues" evidence="2">
    <location>
        <begin position="200"/>
        <end position="210"/>
    </location>
</feature>
<dbReference type="OrthoDB" id="120976at2759"/>
<sequence length="657" mass="73328">MKKTRKPSSGNVGFEKSRKIPGHSRVRPLTSFAPERNAVSSTSDKRQITARPKTSQALHRKQTTDTDAQKHLPNKTQNESQTLENIGSDARRKTNANRPSSHIANRHNAERDRSISFGSDSAGIRKHRGSKSTKELKINISQSKSSIRSSGAFDPSNFNPVQRKVAWQSDSDVVSTLSENHDDECLKDSFQPPMLGTEDSGSEYDTDLETEPPAAPKQYDSSGKYTYLKVCKQEDVLPVSSLQPKFEEKEMAIKHRSLGSKGALPLAKSLLKNVYVEKLDLSDNGIEAIGTSFIASMLVDNCYITQLDLSENAIGADGGILLAEMLTRNQILRKLTLRSNHLTDRVAKRFAESLRENRTLRHLDLSHNEIGEQGAVFLGAGLAINYGLKHLDLSWNCIRGKGGVAIAQAMKINDSLTTLNLSWNGVSLLGCVALGKFLRRNENLKELDLRNNRIGYLGAQRLCPGIAKNVSLETLNIGLNPLGDDGVAALLKAVKINKSLKVLSLENVTVSSNAFREIEQLEKTREIKIVTGGLGSFKKPKEMPQQMAILLDFIKVNRLRLVDWFFQFDKDHSGDISREEFKTGLKETGLKMTQKQLDTLIEYLDVDNNGKIEYSELLIGRNHTLREQRDLRMAQQKLRNLEDMRARLPTIKGFEPD</sequence>
<dbReference type="SMART" id="SM00054">
    <property type="entry name" value="EFh"/>
    <property type="match status" value="2"/>
</dbReference>
<dbReference type="InterPro" id="IPR032675">
    <property type="entry name" value="LRR_dom_sf"/>
</dbReference>
<feature type="compositionally biased region" description="Low complexity" evidence="2">
    <location>
        <begin position="138"/>
        <end position="150"/>
    </location>
</feature>
<dbReference type="AlphaFoldDB" id="A0A6S7H1V0"/>
<dbReference type="InterPro" id="IPR002048">
    <property type="entry name" value="EF_hand_dom"/>
</dbReference>
<dbReference type="EMBL" id="CACRXK020001653">
    <property type="protein sequence ID" value="CAB3990411.1"/>
    <property type="molecule type" value="Genomic_DNA"/>
</dbReference>
<dbReference type="PROSITE" id="PS50222">
    <property type="entry name" value="EF_HAND_2"/>
    <property type="match status" value="2"/>
</dbReference>
<protein>
    <submittedName>
        <fullName evidence="3">Leucine-rich repeat-containing 74A-like</fullName>
    </submittedName>
</protein>
<dbReference type="InterPro" id="IPR011992">
    <property type="entry name" value="EF-hand-dom_pair"/>
</dbReference>